<protein>
    <recommendedName>
        <fullName evidence="3">Multidrug resistance protein MdtA-like barrel-sandwich hybrid domain-containing protein</fullName>
    </recommendedName>
</protein>
<dbReference type="InterPro" id="IPR006143">
    <property type="entry name" value="RND_pump_MFP"/>
</dbReference>
<evidence type="ECO:0000259" key="3">
    <source>
        <dbReference type="Pfam" id="PF25917"/>
    </source>
</evidence>
<name>A0ABP8L341_9BURK</name>
<dbReference type="Pfam" id="PF25917">
    <property type="entry name" value="BSH_RND"/>
    <property type="match status" value="1"/>
</dbReference>
<comment type="similarity">
    <text evidence="1">Belongs to the membrane fusion protein (MFP) (TC 8.A.1) family.</text>
</comment>
<evidence type="ECO:0000256" key="2">
    <source>
        <dbReference type="SAM" id="SignalP"/>
    </source>
</evidence>
<dbReference type="SUPFAM" id="SSF111369">
    <property type="entry name" value="HlyD-like secretion proteins"/>
    <property type="match status" value="1"/>
</dbReference>
<proteinExistence type="inferred from homology"/>
<feature type="signal peptide" evidence="2">
    <location>
        <begin position="1"/>
        <end position="26"/>
    </location>
</feature>
<dbReference type="NCBIfam" id="TIGR01730">
    <property type="entry name" value="RND_mfp"/>
    <property type="match status" value="1"/>
</dbReference>
<dbReference type="RefSeq" id="WP_345061800.1">
    <property type="nucleotide sequence ID" value="NZ_BAABEX010000007.1"/>
</dbReference>
<evidence type="ECO:0000313" key="5">
    <source>
        <dbReference type="Proteomes" id="UP001501788"/>
    </source>
</evidence>
<feature type="domain" description="Multidrug resistance protein MdtA-like barrel-sandwich hybrid" evidence="3">
    <location>
        <begin position="76"/>
        <end position="202"/>
    </location>
</feature>
<accession>A0ABP8L341</accession>
<keyword evidence="2" id="KW-0732">Signal</keyword>
<dbReference type="Proteomes" id="UP001501788">
    <property type="component" value="Unassembled WGS sequence"/>
</dbReference>
<dbReference type="Gene3D" id="2.40.50.100">
    <property type="match status" value="1"/>
</dbReference>
<dbReference type="Gene3D" id="2.40.420.20">
    <property type="match status" value="1"/>
</dbReference>
<organism evidence="4 5">
    <name type="scientific">Acidovorax lacteus</name>
    <dbReference type="NCBI Taxonomy" id="1924988"/>
    <lineage>
        <taxon>Bacteria</taxon>
        <taxon>Pseudomonadati</taxon>
        <taxon>Pseudomonadota</taxon>
        <taxon>Betaproteobacteria</taxon>
        <taxon>Burkholderiales</taxon>
        <taxon>Comamonadaceae</taxon>
        <taxon>Acidovorax</taxon>
    </lineage>
</organism>
<dbReference type="Gene3D" id="2.40.30.170">
    <property type="match status" value="1"/>
</dbReference>
<evidence type="ECO:0000313" key="4">
    <source>
        <dbReference type="EMBL" id="GAA4421235.1"/>
    </source>
</evidence>
<dbReference type="PANTHER" id="PTHR30469">
    <property type="entry name" value="MULTIDRUG RESISTANCE PROTEIN MDTA"/>
    <property type="match status" value="1"/>
</dbReference>
<dbReference type="PANTHER" id="PTHR30469:SF15">
    <property type="entry name" value="HLYD FAMILY OF SECRETION PROTEINS"/>
    <property type="match status" value="1"/>
</dbReference>
<dbReference type="EMBL" id="BAABEX010000007">
    <property type="protein sequence ID" value="GAA4421235.1"/>
    <property type="molecule type" value="Genomic_DNA"/>
</dbReference>
<dbReference type="InterPro" id="IPR058625">
    <property type="entry name" value="MdtA-like_BSH"/>
</dbReference>
<comment type="caution">
    <text evidence="4">The sequence shown here is derived from an EMBL/GenBank/DDBJ whole genome shotgun (WGS) entry which is preliminary data.</text>
</comment>
<gene>
    <name evidence="4" type="ORF">GCM10023090_10030</name>
</gene>
<evidence type="ECO:0000256" key="1">
    <source>
        <dbReference type="ARBA" id="ARBA00009477"/>
    </source>
</evidence>
<reference evidence="5" key="1">
    <citation type="journal article" date="2019" name="Int. J. Syst. Evol. Microbiol.">
        <title>The Global Catalogue of Microorganisms (GCM) 10K type strain sequencing project: providing services to taxonomists for standard genome sequencing and annotation.</title>
        <authorList>
            <consortium name="The Broad Institute Genomics Platform"/>
            <consortium name="The Broad Institute Genome Sequencing Center for Infectious Disease"/>
            <person name="Wu L."/>
            <person name="Ma J."/>
        </authorList>
    </citation>
    <scope>NUCLEOTIDE SEQUENCE [LARGE SCALE GENOMIC DNA]</scope>
    <source>
        <strain evidence="5">JCM 31890</strain>
    </source>
</reference>
<keyword evidence="5" id="KW-1185">Reference proteome</keyword>
<dbReference type="Gene3D" id="1.10.287.470">
    <property type="entry name" value="Helix hairpin bin"/>
    <property type="match status" value="1"/>
</dbReference>
<sequence length="393" mass="41073">MKRWIPWTLAALVVALIAVGVARALAARQAQQQATAQAMQREAPALLVQASEWLQAERRSLTLGVAVSGTVRAVDTAVVKARVAGELQGLVVREGDTVSAGQVLARIDPTESQARLRQAAQQADAARAQIDIQQRLYDNNRALVSQGFISSTALATSQANLDAARASYEAAAAAADVARKALQDTQLRSPIAGQVSQRFAQPGERLPVDGRVLEVVDLARLEVEGMVAPGDSVALRVGQTALLQVEGTGLSVPARVVRIGPSAQTGNRNVPVYLRLDVSSPDTATLRPGLFLTGRIATGTQEATVLPLDAVRTDQPTPYVQAVRNDRVVHLPVRVGLRSSEGGTTWVAVEGLDAGQRVLAGRLGALREGTRVEAAAAPTAAAAASTAATGASR</sequence>
<feature type="chain" id="PRO_5045315936" description="Multidrug resistance protein MdtA-like barrel-sandwich hybrid domain-containing protein" evidence="2">
    <location>
        <begin position="27"/>
        <end position="393"/>
    </location>
</feature>